<proteinExistence type="predicted"/>
<evidence type="ECO:0000313" key="2">
    <source>
        <dbReference type="Proteomes" id="UP000199604"/>
    </source>
</evidence>
<sequence>MNLKSVVVEQLDWNATSKSLTLEPDNKGQLWVAFPTDYDEPRNSPFYFQHPKYEKQFNNGFAKCQARRITKNNFFETDGIFTYKTTWRNIPTERNSVSYYALYLPENAVPQEIHLLDPFSHGREYRRTVFKDLQQPRYIVYLQCASKYGAFSFDIICKFRNDSNGFAESSYNDDFQQDFYTQPEEWKHFLNNSEREKVEQYFITNNMRDQYNINQAGAVGPNSSSNNNIFNQTTYSLPDNTNYELLGSELSQLKQSLIGRASLPEHYLAISEVANAEEATKIKDGNKVVKSLLTGGKWVLDAATSIGTSVVAEIINKQMLG</sequence>
<dbReference type="Proteomes" id="UP000199604">
    <property type="component" value="Unassembled WGS sequence"/>
</dbReference>
<dbReference type="OrthoDB" id="1496192at2"/>
<dbReference type="RefSeq" id="WP_091475417.1">
    <property type="nucleotide sequence ID" value="NZ_FOJT01000003.1"/>
</dbReference>
<keyword evidence="2" id="KW-1185">Reference proteome</keyword>
<reference evidence="2" key="1">
    <citation type="submission" date="2016-10" db="EMBL/GenBank/DDBJ databases">
        <authorList>
            <person name="Varghese N."/>
            <person name="Submissions S."/>
        </authorList>
    </citation>
    <scope>NUCLEOTIDE SEQUENCE [LARGE SCALE GENOMIC DNA]</scope>
    <source>
        <strain evidence="2">DSM 21789</strain>
    </source>
</reference>
<name>A0A1I0XSW6_9FLAO</name>
<protein>
    <submittedName>
        <fullName evidence="1">Uncharacterized protein</fullName>
    </submittedName>
</protein>
<dbReference type="AlphaFoldDB" id="A0A1I0XSW6"/>
<evidence type="ECO:0000313" key="1">
    <source>
        <dbReference type="EMBL" id="SFB03268.1"/>
    </source>
</evidence>
<dbReference type="STRING" id="498292.SAMN05660845_1420"/>
<organism evidence="1 2">
    <name type="scientific">Flavobacterium swingsii</name>
    <dbReference type="NCBI Taxonomy" id="498292"/>
    <lineage>
        <taxon>Bacteria</taxon>
        <taxon>Pseudomonadati</taxon>
        <taxon>Bacteroidota</taxon>
        <taxon>Flavobacteriia</taxon>
        <taxon>Flavobacteriales</taxon>
        <taxon>Flavobacteriaceae</taxon>
        <taxon>Flavobacterium</taxon>
    </lineage>
</organism>
<accession>A0A1I0XSW6</accession>
<dbReference type="EMBL" id="FOJT01000003">
    <property type="protein sequence ID" value="SFB03268.1"/>
    <property type="molecule type" value="Genomic_DNA"/>
</dbReference>
<gene>
    <name evidence="1" type="ORF">SAMN05660845_1420</name>
</gene>